<dbReference type="SUPFAM" id="SSF55961">
    <property type="entry name" value="Bet v1-like"/>
    <property type="match status" value="1"/>
</dbReference>
<dbReference type="CDD" id="cd07440">
    <property type="entry name" value="RGS"/>
    <property type="match status" value="1"/>
</dbReference>
<name>A0AAW2YU67_9EUKA</name>
<dbReference type="InterPro" id="IPR036305">
    <property type="entry name" value="RGS_sf"/>
</dbReference>
<dbReference type="Proteomes" id="UP001431209">
    <property type="component" value="Unassembled WGS sequence"/>
</dbReference>
<feature type="domain" description="RGS" evidence="2">
    <location>
        <begin position="72"/>
        <end position="191"/>
    </location>
</feature>
<reference evidence="3 4" key="1">
    <citation type="submission" date="2024-03" db="EMBL/GenBank/DDBJ databases">
        <title>The Acrasis kona genome and developmental transcriptomes reveal deep origins of eukaryotic multicellular pathways.</title>
        <authorList>
            <person name="Sheikh S."/>
            <person name="Fu C.-J."/>
            <person name="Brown M.W."/>
            <person name="Baldauf S.L."/>
        </authorList>
    </citation>
    <scope>NUCLEOTIDE SEQUENCE [LARGE SCALE GENOMIC DNA]</scope>
    <source>
        <strain evidence="3 4">ATCC MYA-3509</strain>
    </source>
</reference>
<feature type="region of interest" description="Disordered" evidence="1">
    <location>
        <begin position="232"/>
        <end position="251"/>
    </location>
</feature>
<dbReference type="PANTHER" id="PTHR10845">
    <property type="entry name" value="REGULATOR OF G PROTEIN SIGNALING"/>
    <property type="match status" value="1"/>
</dbReference>
<comment type="caution">
    <text evidence="3">The sequence shown here is derived from an EMBL/GenBank/DDBJ whole genome shotgun (WGS) entry which is preliminary data.</text>
</comment>
<dbReference type="PROSITE" id="PS50132">
    <property type="entry name" value="RGS"/>
    <property type="match status" value="1"/>
</dbReference>
<evidence type="ECO:0000313" key="4">
    <source>
        <dbReference type="Proteomes" id="UP001431209"/>
    </source>
</evidence>
<proteinExistence type="predicted"/>
<evidence type="ECO:0000259" key="2">
    <source>
        <dbReference type="PROSITE" id="PS50132"/>
    </source>
</evidence>
<dbReference type="Gene3D" id="1.10.167.10">
    <property type="entry name" value="Regulator of G-protein Signalling 4, domain 2"/>
    <property type="match status" value="1"/>
</dbReference>
<evidence type="ECO:0000313" key="3">
    <source>
        <dbReference type="EMBL" id="KAL0480619.1"/>
    </source>
</evidence>
<dbReference type="SMART" id="SM00315">
    <property type="entry name" value="RGS"/>
    <property type="match status" value="1"/>
</dbReference>
<dbReference type="PANTHER" id="PTHR10845:SF192">
    <property type="entry name" value="DOUBLE HIT, ISOFORM B"/>
    <property type="match status" value="1"/>
</dbReference>
<organism evidence="3 4">
    <name type="scientific">Acrasis kona</name>
    <dbReference type="NCBI Taxonomy" id="1008807"/>
    <lineage>
        <taxon>Eukaryota</taxon>
        <taxon>Discoba</taxon>
        <taxon>Heterolobosea</taxon>
        <taxon>Tetramitia</taxon>
        <taxon>Eutetramitia</taxon>
        <taxon>Acrasidae</taxon>
        <taxon>Acrasis</taxon>
    </lineage>
</organism>
<gene>
    <name evidence="3" type="ORF">AKO1_006785</name>
</gene>
<dbReference type="InterPro" id="IPR044926">
    <property type="entry name" value="RGS_subdomain_2"/>
</dbReference>
<sequence length="514" mass="58906">MERRKFSDNRGSVTPRLVLKHTRGSKSEHNINWRFSQKYRSSTPDPGDVSANRNFSAGVINKTEHYQSHEFSFDAVFRDPETKQLFHSFLILSQNDDPFRFYDQVSLFKATGSAKIAHSIYKSFIQERAINEINIGQQLRNAIISRYEECIERKLLFPVDLFDSAQKSIYLELKHDPFQRFIASALFEQFVSTRDERFLDSLRIPDELPSNTQVTVVGLSPRVHDTLGRMRRSSFGQHSPRRSNPFVSSNPMAMSYGSTEPSITDPDIYFNNLEQRKDSNTFGRADVHFFLSYTSDLAQAEDSIFHQNEGSPWKEVSHSQEKRLSCHIRTGPDRGFKVMRYSFVVPHSIKKVVKVLTKDSWYKFPTVQSESTNGVTIQETWKLPFPYQDREFVTCNGLFHLEKSQPQRYILLKKSLGENVYQDDSKVIKTTKRANMMLGGWIAERGVNDLSTKIIVCYVVQLKGFVVGDGARLVAHLSKEHYISVLKGLSENACSTSSSPAEESRLMGTIKVIS</sequence>
<dbReference type="AlphaFoldDB" id="A0AAW2YU67"/>
<dbReference type="InterPro" id="IPR023393">
    <property type="entry name" value="START-like_dom_sf"/>
</dbReference>
<keyword evidence="4" id="KW-1185">Reference proteome</keyword>
<dbReference type="InterPro" id="IPR016137">
    <property type="entry name" value="RGS"/>
</dbReference>
<accession>A0AAW2YU67</accession>
<dbReference type="SUPFAM" id="SSF48097">
    <property type="entry name" value="Regulator of G-protein signaling, RGS"/>
    <property type="match status" value="1"/>
</dbReference>
<dbReference type="EMBL" id="JAOPGA020000676">
    <property type="protein sequence ID" value="KAL0480619.1"/>
    <property type="molecule type" value="Genomic_DNA"/>
</dbReference>
<dbReference type="Gene3D" id="3.30.530.20">
    <property type="match status" value="1"/>
</dbReference>
<dbReference type="PRINTS" id="PR01301">
    <property type="entry name" value="RGSPROTEIN"/>
</dbReference>
<protein>
    <recommendedName>
        <fullName evidence="2">RGS domain-containing protein</fullName>
    </recommendedName>
</protein>
<dbReference type="Pfam" id="PF00615">
    <property type="entry name" value="RGS"/>
    <property type="match status" value="1"/>
</dbReference>
<evidence type="ECO:0000256" key="1">
    <source>
        <dbReference type="SAM" id="MobiDB-lite"/>
    </source>
</evidence>